<feature type="region of interest" description="Disordered" evidence="1">
    <location>
        <begin position="150"/>
        <end position="172"/>
    </location>
</feature>
<evidence type="ECO:0000313" key="3">
    <source>
        <dbReference type="Proteomes" id="UP000191500"/>
    </source>
</evidence>
<proteinExistence type="predicted"/>
<gene>
    <name evidence="2" type="ORF">PENCOP_c049G00232</name>
</gene>
<dbReference type="AlphaFoldDB" id="A0A1V6U5X3"/>
<feature type="non-terminal residue" evidence="2">
    <location>
        <position position="1"/>
    </location>
</feature>
<feature type="compositionally biased region" description="Low complexity" evidence="1">
    <location>
        <begin position="113"/>
        <end position="127"/>
    </location>
</feature>
<comment type="caution">
    <text evidence="2">The sequence shown here is derived from an EMBL/GenBank/DDBJ whole genome shotgun (WGS) entry which is preliminary data.</text>
</comment>
<sequence>TTGEQLSSPSRAPVGRTDSLSRPLRRGVPVSQAAPTSRPLDVPGQDSTPTGEYGTLEDRFSRAPISSPPVEGRVAAWADGALSELPFDRKPRPSTDGVVLRPRQRLSLQPTGRRPLPARSPASNPRRPVTRHFAPLLPWSLSQLASSLVAQTRARGPPSGFPPPSARRCRIN</sequence>
<feature type="region of interest" description="Disordered" evidence="1">
    <location>
        <begin position="83"/>
        <end position="131"/>
    </location>
</feature>
<name>A0A1V6U5X3_9EURO</name>
<feature type="compositionally biased region" description="Polar residues" evidence="1">
    <location>
        <begin position="1"/>
        <end position="10"/>
    </location>
</feature>
<protein>
    <submittedName>
        <fullName evidence="2">Uncharacterized protein</fullName>
    </submittedName>
</protein>
<feature type="region of interest" description="Disordered" evidence="1">
    <location>
        <begin position="1"/>
        <end position="70"/>
    </location>
</feature>
<evidence type="ECO:0000256" key="1">
    <source>
        <dbReference type="SAM" id="MobiDB-lite"/>
    </source>
</evidence>
<evidence type="ECO:0000313" key="2">
    <source>
        <dbReference type="EMBL" id="OQE33740.1"/>
    </source>
</evidence>
<organism evidence="2 3">
    <name type="scientific">Penicillium coprophilum</name>
    <dbReference type="NCBI Taxonomy" id="36646"/>
    <lineage>
        <taxon>Eukaryota</taxon>
        <taxon>Fungi</taxon>
        <taxon>Dikarya</taxon>
        <taxon>Ascomycota</taxon>
        <taxon>Pezizomycotina</taxon>
        <taxon>Eurotiomycetes</taxon>
        <taxon>Eurotiomycetidae</taxon>
        <taxon>Eurotiales</taxon>
        <taxon>Aspergillaceae</taxon>
        <taxon>Penicillium</taxon>
    </lineage>
</organism>
<keyword evidence="3" id="KW-1185">Reference proteome</keyword>
<accession>A0A1V6U5X3</accession>
<dbReference type="Proteomes" id="UP000191500">
    <property type="component" value="Unassembled WGS sequence"/>
</dbReference>
<reference evidence="3" key="1">
    <citation type="journal article" date="2017" name="Nat. Microbiol.">
        <title>Global analysis of biosynthetic gene clusters reveals vast potential of secondary metabolite production in Penicillium species.</title>
        <authorList>
            <person name="Nielsen J.C."/>
            <person name="Grijseels S."/>
            <person name="Prigent S."/>
            <person name="Ji B."/>
            <person name="Dainat J."/>
            <person name="Nielsen K.F."/>
            <person name="Frisvad J.C."/>
            <person name="Workman M."/>
            <person name="Nielsen J."/>
        </authorList>
    </citation>
    <scope>NUCLEOTIDE SEQUENCE [LARGE SCALE GENOMIC DNA]</scope>
    <source>
        <strain evidence="3">IBT 31321</strain>
    </source>
</reference>
<dbReference type="EMBL" id="MDDG01000049">
    <property type="protein sequence ID" value="OQE33740.1"/>
    <property type="molecule type" value="Genomic_DNA"/>
</dbReference>